<name>A0A918AAK1_9ACTN</name>
<proteinExistence type="predicted"/>
<accession>A0A918AAK1</accession>
<dbReference type="AlphaFoldDB" id="A0A918AAK1"/>
<dbReference type="InterPro" id="IPR011990">
    <property type="entry name" value="TPR-like_helical_dom_sf"/>
</dbReference>
<reference evidence="1" key="1">
    <citation type="journal article" date="2014" name="Int. J. Syst. Evol. Microbiol.">
        <title>Complete genome sequence of Corynebacterium casei LMG S-19264T (=DSM 44701T), isolated from a smear-ripened cheese.</title>
        <authorList>
            <consortium name="US DOE Joint Genome Institute (JGI-PGF)"/>
            <person name="Walter F."/>
            <person name="Albersmeier A."/>
            <person name="Kalinowski J."/>
            <person name="Ruckert C."/>
        </authorList>
    </citation>
    <scope>NUCLEOTIDE SEQUENCE</scope>
    <source>
        <strain evidence="1">CGMCC 4.7430</strain>
    </source>
</reference>
<keyword evidence="2" id="KW-1185">Reference proteome</keyword>
<dbReference type="Gene3D" id="1.25.40.10">
    <property type="entry name" value="Tetratricopeptide repeat domain"/>
    <property type="match status" value="1"/>
</dbReference>
<dbReference type="Proteomes" id="UP000660745">
    <property type="component" value="Unassembled WGS sequence"/>
</dbReference>
<organism evidence="1 2">
    <name type="scientific">Nonomuraea glycinis</name>
    <dbReference type="NCBI Taxonomy" id="2047744"/>
    <lineage>
        <taxon>Bacteria</taxon>
        <taxon>Bacillati</taxon>
        <taxon>Actinomycetota</taxon>
        <taxon>Actinomycetes</taxon>
        <taxon>Streptosporangiales</taxon>
        <taxon>Streptosporangiaceae</taxon>
        <taxon>Nonomuraea</taxon>
    </lineage>
</organism>
<dbReference type="SUPFAM" id="SSF48452">
    <property type="entry name" value="TPR-like"/>
    <property type="match status" value="1"/>
</dbReference>
<evidence type="ECO:0008006" key="3">
    <source>
        <dbReference type="Google" id="ProtNLM"/>
    </source>
</evidence>
<evidence type="ECO:0000313" key="1">
    <source>
        <dbReference type="EMBL" id="GGP12253.1"/>
    </source>
</evidence>
<reference evidence="1" key="2">
    <citation type="submission" date="2020-09" db="EMBL/GenBank/DDBJ databases">
        <authorList>
            <person name="Sun Q."/>
            <person name="Zhou Y."/>
        </authorList>
    </citation>
    <scope>NUCLEOTIDE SEQUENCE</scope>
    <source>
        <strain evidence="1">CGMCC 4.7430</strain>
    </source>
</reference>
<dbReference type="EMBL" id="BMNK01000012">
    <property type="protein sequence ID" value="GGP12253.1"/>
    <property type="molecule type" value="Genomic_DNA"/>
</dbReference>
<comment type="caution">
    <text evidence="1">The sequence shown here is derived from an EMBL/GenBank/DDBJ whole genome shotgun (WGS) entry which is preliminary data.</text>
</comment>
<gene>
    <name evidence="1" type="ORF">GCM10012278_59290</name>
</gene>
<protein>
    <recommendedName>
        <fullName evidence="3">XRE family transcriptional regulator</fullName>
    </recommendedName>
</protein>
<sequence>MVSSWSARIRAERKARLWDVHTMARKLREVAGGTGPLPDHEALVRSIRRWESGKIGTPSERYRLLFSRALEVEEKSLFADVAEEDEVVSLLRSPVAGNGIFPPGFTVESVEALLGRLYRLDAEFGGNELCQVVAQQAQAAAGLFSSLSLRTDDRRRLYLAMAGLTQIAGWLSIDASRHAEASRYLTATIYAAHEADDPSLAGHALGYMSLHALYRAQPDRALALARTAVDLTSAGTSPRARATAHNRAARAHARLGEIDACKRNLDLAQSAYATEEGEGEPRWVGYVTEIELFAQRGACVLDLGLADGAISEIEHTISLVRSRTPDHVRDLAHYTIRLAAAYLSKGEVAQATAIGASAHRISVAIGSARVRERFAEFMNGLSAYKKVPEVRDLAEEVRASY</sequence>
<evidence type="ECO:0000313" key="2">
    <source>
        <dbReference type="Proteomes" id="UP000660745"/>
    </source>
</evidence>